<accession>A0A5E4PWV8</accession>
<dbReference type="PANTHER" id="PTHR46927">
    <property type="entry name" value="AGAP005574-PA"/>
    <property type="match status" value="1"/>
</dbReference>
<dbReference type="Proteomes" id="UP000324832">
    <property type="component" value="Unassembled WGS sequence"/>
</dbReference>
<keyword evidence="3" id="KW-0862">Zinc</keyword>
<evidence type="ECO:0008006" key="10">
    <source>
        <dbReference type="Google" id="ProtNLM"/>
    </source>
</evidence>
<feature type="domain" description="PH" evidence="6">
    <location>
        <begin position="1"/>
        <end position="40"/>
    </location>
</feature>
<keyword evidence="4 5" id="KW-0238">DNA-binding</keyword>
<dbReference type="GO" id="GO:0003677">
    <property type="term" value="F:DNA binding"/>
    <property type="evidence" value="ECO:0007669"/>
    <property type="project" value="UniProtKB-UniRule"/>
</dbReference>
<evidence type="ECO:0000256" key="2">
    <source>
        <dbReference type="ARBA" id="ARBA00022771"/>
    </source>
</evidence>
<dbReference type="PROSITE" id="PS50950">
    <property type="entry name" value="ZF_THAP"/>
    <property type="match status" value="1"/>
</dbReference>
<evidence type="ECO:0000256" key="5">
    <source>
        <dbReference type="PROSITE-ProRule" id="PRU00309"/>
    </source>
</evidence>
<sequence>MYSMVTDDSQELPIASVFLQFPVDPPRKRKWVEAVRREVTWIPTKHHRICSIHFQPERYNTNSSKQRKLHKDSIPTLNLPQFSHETKYDIDITDDELNETPTAIEGTHNKTSLPVNEPGLPCDPDQSHIIDTSRTLRLKQKLREKKTNN</sequence>
<dbReference type="SMART" id="SM00980">
    <property type="entry name" value="THAP"/>
    <property type="match status" value="1"/>
</dbReference>
<evidence type="ECO:0000259" key="6">
    <source>
        <dbReference type="PROSITE" id="PS50003"/>
    </source>
</evidence>
<dbReference type="EMBL" id="FZQP02000559">
    <property type="protein sequence ID" value="VVC89493.1"/>
    <property type="molecule type" value="Genomic_DNA"/>
</dbReference>
<dbReference type="Pfam" id="PF05485">
    <property type="entry name" value="THAP"/>
    <property type="match status" value="1"/>
</dbReference>
<organism evidence="8 9">
    <name type="scientific">Leptidea sinapis</name>
    <dbReference type="NCBI Taxonomy" id="189913"/>
    <lineage>
        <taxon>Eukaryota</taxon>
        <taxon>Metazoa</taxon>
        <taxon>Ecdysozoa</taxon>
        <taxon>Arthropoda</taxon>
        <taxon>Hexapoda</taxon>
        <taxon>Insecta</taxon>
        <taxon>Pterygota</taxon>
        <taxon>Neoptera</taxon>
        <taxon>Endopterygota</taxon>
        <taxon>Lepidoptera</taxon>
        <taxon>Glossata</taxon>
        <taxon>Ditrysia</taxon>
        <taxon>Papilionoidea</taxon>
        <taxon>Pieridae</taxon>
        <taxon>Dismorphiinae</taxon>
        <taxon>Leptidea</taxon>
    </lineage>
</organism>
<evidence type="ECO:0000256" key="3">
    <source>
        <dbReference type="ARBA" id="ARBA00022833"/>
    </source>
</evidence>
<dbReference type="InterPro" id="IPR038441">
    <property type="entry name" value="THAP_Znf_sf"/>
</dbReference>
<dbReference type="PANTHER" id="PTHR46927:SF3">
    <property type="entry name" value="THAP-TYPE DOMAIN-CONTAINING PROTEIN"/>
    <property type="match status" value="1"/>
</dbReference>
<dbReference type="AlphaFoldDB" id="A0A5E4PWV8"/>
<keyword evidence="1" id="KW-0479">Metal-binding</keyword>
<keyword evidence="2 5" id="KW-0863">Zinc-finger</keyword>
<dbReference type="SUPFAM" id="SSF57716">
    <property type="entry name" value="Glucocorticoid receptor-like (DNA-binding domain)"/>
    <property type="match status" value="1"/>
</dbReference>
<feature type="domain" description="THAP-type" evidence="7">
    <location>
        <begin position="1"/>
        <end position="78"/>
    </location>
</feature>
<dbReference type="PROSITE" id="PS50003">
    <property type="entry name" value="PH_DOMAIN"/>
    <property type="match status" value="1"/>
</dbReference>
<dbReference type="InterPro" id="IPR052224">
    <property type="entry name" value="THAP_domain_protein"/>
</dbReference>
<evidence type="ECO:0000313" key="9">
    <source>
        <dbReference type="Proteomes" id="UP000324832"/>
    </source>
</evidence>
<evidence type="ECO:0000259" key="7">
    <source>
        <dbReference type="PROSITE" id="PS50950"/>
    </source>
</evidence>
<protein>
    <recommendedName>
        <fullName evidence="10">THAP-type domain-containing protein</fullName>
    </recommendedName>
</protein>
<dbReference type="SMART" id="SM00692">
    <property type="entry name" value="DM3"/>
    <property type="match status" value="1"/>
</dbReference>
<evidence type="ECO:0000256" key="1">
    <source>
        <dbReference type="ARBA" id="ARBA00022723"/>
    </source>
</evidence>
<evidence type="ECO:0000313" key="8">
    <source>
        <dbReference type="EMBL" id="VVC89493.1"/>
    </source>
</evidence>
<dbReference type="InterPro" id="IPR006612">
    <property type="entry name" value="THAP_Znf"/>
</dbReference>
<keyword evidence="9" id="KW-1185">Reference proteome</keyword>
<name>A0A5E4PWV8_9NEOP</name>
<gene>
    <name evidence="8" type="ORF">LSINAPIS_LOCUS2597</name>
</gene>
<reference evidence="8 9" key="1">
    <citation type="submission" date="2017-07" db="EMBL/GenBank/DDBJ databases">
        <authorList>
            <person name="Talla V."/>
            <person name="Backstrom N."/>
        </authorList>
    </citation>
    <scope>NUCLEOTIDE SEQUENCE [LARGE SCALE GENOMIC DNA]</scope>
</reference>
<dbReference type="InterPro" id="IPR001849">
    <property type="entry name" value="PH_domain"/>
</dbReference>
<dbReference type="Gene3D" id="6.20.210.20">
    <property type="entry name" value="THAP domain"/>
    <property type="match status" value="1"/>
</dbReference>
<dbReference type="GO" id="GO:0008270">
    <property type="term" value="F:zinc ion binding"/>
    <property type="evidence" value="ECO:0007669"/>
    <property type="project" value="UniProtKB-KW"/>
</dbReference>
<evidence type="ECO:0000256" key="4">
    <source>
        <dbReference type="ARBA" id="ARBA00023125"/>
    </source>
</evidence>
<proteinExistence type="predicted"/>